<dbReference type="AlphaFoldDB" id="A0A0E9QFB9"/>
<accession>A0A0E9QFB9</accession>
<dbReference type="EMBL" id="GBXM01093557">
    <property type="protein sequence ID" value="JAH15020.1"/>
    <property type="molecule type" value="Transcribed_RNA"/>
</dbReference>
<reference evidence="2" key="1">
    <citation type="submission" date="2014-11" db="EMBL/GenBank/DDBJ databases">
        <authorList>
            <person name="Amaro Gonzalez C."/>
        </authorList>
    </citation>
    <scope>NUCLEOTIDE SEQUENCE</scope>
</reference>
<evidence type="ECO:0000313" key="2">
    <source>
        <dbReference type="EMBL" id="JAH15020.1"/>
    </source>
</evidence>
<name>A0A0E9QFB9_ANGAN</name>
<protein>
    <submittedName>
        <fullName evidence="2">Uncharacterized protein</fullName>
    </submittedName>
</protein>
<feature type="region of interest" description="Disordered" evidence="1">
    <location>
        <begin position="1"/>
        <end position="21"/>
    </location>
</feature>
<evidence type="ECO:0000256" key="1">
    <source>
        <dbReference type="SAM" id="MobiDB-lite"/>
    </source>
</evidence>
<proteinExistence type="predicted"/>
<organism evidence="2">
    <name type="scientific">Anguilla anguilla</name>
    <name type="common">European freshwater eel</name>
    <name type="synonym">Muraena anguilla</name>
    <dbReference type="NCBI Taxonomy" id="7936"/>
    <lineage>
        <taxon>Eukaryota</taxon>
        <taxon>Metazoa</taxon>
        <taxon>Chordata</taxon>
        <taxon>Craniata</taxon>
        <taxon>Vertebrata</taxon>
        <taxon>Euteleostomi</taxon>
        <taxon>Actinopterygii</taxon>
        <taxon>Neopterygii</taxon>
        <taxon>Teleostei</taxon>
        <taxon>Anguilliformes</taxon>
        <taxon>Anguillidae</taxon>
        <taxon>Anguilla</taxon>
    </lineage>
</organism>
<reference evidence="2" key="2">
    <citation type="journal article" date="2015" name="Fish Shellfish Immunol.">
        <title>Early steps in the European eel (Anguilla anguilla)-Vibrio vulnificus interaction in the gills: Role of the RtxA13 toxin.</title>
        <authorList>
            <person name="Callol A."/>
            <person name="Pajuelo D."/>
            <person name="Ebbesson L."/>
            <person name="Teles M."/>
            <person name="MacKenzie S."/>
            <person name="Amaro C."/>
        </authorList>
    </citation>
    <scope>NUCLEOTIDE SEQUENCE</scope>
</reference>
<sequence length="21" mass="2568">MIFLQNHQKRKEDHMTSSYSS</sequence>